<evidence type="ECO:0000256" key="1">
    <source>
        <dbReference type="SAM" id="SignalP"/>
    </source>
</evidence>
<keyword evidence="1" id="KW-0732">Signal</keyword>
<evidence type="ECO:0000313" key="2">
    <source>
        <dbReference type="EMBL" id="RDB21676.1"/>
    </source>
</evidence>
<sequence>MQLHTLVALVALSATPILAYPAPQSFNARASDDRLAFLSTRGAGQSTLGGPQCKDGGLDGVTEDECAGLFKLIKQEQRAIIPTGFQPAGSTQCAVPQSGSKKVGTCFGGGSGWPAMNEVWKVHDYGGLYVLKLANGSIRKIGSKERVGTKQRTHLDGWSGLRSMHG</sequence>
<feature type="chain" id="PRO_5016918051" evidence="1">
    <location>
        <begin position="20"/>
        <end position="166"/>
    </location>
</feature>
<accession>A0A369JSC5</accession>
<dbReference type="AlphaFoldDB" id="A0A369JSC5"/>
<dbReference type="EMBL" id="LUEZ02000054">
    <property type="protein sequence ID" value="RDB21676.1"/>
    <property type="molecule type" value="Genomic_DNA"/>
</dbReference>
<reference evidence="2" key="1">
    <citation type="submission" date="2018-04" db="EMBL/GenBank/DDBJ databases">
        <title>Whole genome sequencing of Hypsizygus marmoreus.</title>
        <authorList>
            <person name="Choi I.-G."/>
            <person name="Min B."/>
            <person name="Kim J.-G."/>
            <person name="Kim S."/>
            <person name="Oh Y.-L."/>
            <person name="Kong W.-S."/>
            <person name="Park H."/>
            <person name="Jeong J."/>
            <person name="Song E.-S."/>
        </authorList>
    </citation>
    <scope>NUCLEOTIDE SEQUENCE [LARGE SCALE GENOMIC DNA]</scope>
    <source>
        <strain evidence="2">51987-8</strain>
    </source>
</reference>
<feature type="signal peptide" evidence="1">
    <location>
        <begin position="1"/>
        <end position="19"/>
    </location>
</feature>
<evidence type="ECO:0000313" key="3">
    <source>
        <dbReference type="Proteomes" id="UP000076154"/>
    </source>
</evidence>
<keyword evidence="3" id="KW-1185">Reference proteome</keyword>
<comment type="caution">
    <text evidence="2">The sequence shown here is derived from an EMBL/GenBank/DDBJ whole genome shotgun (WGS) entry which is preliminary data.</text>
</comment>
<protein>
    <submittedName>
        <fullName evidence="2">Uncharacterized protein</fullName>
    </submittedName>
</protein>
<organism evidence="2 3">
    <name type="scientific">Hypsizygus marmoreus</name>
    <name type="common">White beech mushroom</name>
    <name type="synonym">Agaricus marmoreus</name>
    <dbReference type="NCBI Taxonomy" id="39966"/>
    <lineage>
        <taxon>Eukaryota</taxon>
        <taxon>Fungi</taxon>
        <taxon>Dikarya</taxon>
        <taxon>Basidiomycota</taxon>
        <taxon>Agaricomycotina</taxon>
        <taxon>Agaricomycetes</taxon>
        <taxon>Agaricomycetidae</taxon>
        <taxon>Agaricales</taxon>
        <taxon>Tricholomatineae</taxon>
        <taxon>Lyophyllaceae</taxon>
        <taxon>Hypsizygus</taxon>
    </lineage>
</organism>
<gene>
    <name evidence="2" type="ORF">Hypma_011211</name>
</gene>
<dbReference type="Proteomes" id="UP000076154">
    <property type="component" value="Unassembled WGS sequence"/>
</dbReference>
<dbReference type="InParanoid" id="A0A369JSC5"/>
<proteinExistence type="predicted"/>
<name>A0A369JSC5_HYPMA</name>